<reference evidence="2" key="1">
    <citation type="journal article" date="2021" name="Proc. Natl. Acad. Sci. U.S.A.">
        <title>A Catalog of Tens of Thousands of Viruses from Human Metagenomes Reveals Hidden Associations with Chronic Diseases.</title>
        <authorList>
            <person name="Tisza M.J."/>
            <person name="Buck C.B."/>
        </authorList>
    </citation>
    <scope>NUCLEOTIDE SEQUENCE</scope>
    <source>
        <strain evidence="2">CtASH1</strain>
    </source>
</reference>
<proteinExistence type="predicted"/>
<protein>
    <submittedName>
        <fullName evidence="2">Uncharacterized protein</fullName>
    </submittedName>
</protein>
<feature type="region of interest" description="Disordered" evidence="1">
    <location>
        <begin position="52"/>
        <end position="81"/>
    </location>
</feature>
<evidence type="ECO:0000313" key="2">
    <source>
        <dbReference type="EMBL" id="DAG97966.1"/>
    </source>
</evidence>
<organism evidence="2">
    <name type="scientific">Ackermannviridae sp</name>
    <dbReference type="NCBI Taxonomy" id="2831612"/>
    <lineage>
        <taxon>Viruses</taxon>
        <taxon>Duplodnaviria</taxon>
        <taxon>Heunggongvirae</taxon>
        <taxon>Uroviricota</taxon>
        <taxon>Caudoviricetes</taxon>
        <taxon>Pantevenvirales</taxon>
        <taxon>Ackermannviridae</taxon>
    </lineage>
</organism>
<dbReference type="EMBL" id="BK035393">
    <property type="protein sequence ID" value="DAG97966.1"/>
    <property type="molecule type" value="Genomic_DNA"/>
</dbReference>
<accession>A0A8S5VTY5</accession>
<sequence length="81" mass="9902">MKVSLENFSEIVHRLIFDKILSWSEIHQMPYVELQSLILAYKKRLEEEEEERLRREAQQQQEYEQQMPKFESFTPKSLGEQ</sequence>
<name>A0A8S5VTY5_9CAUD</name>
<evidence type="ECO:0000256" key="1">
    <source>
        <dbReference type="SAM" id="MobiDB-lite"/>
    </source>
</evidence>